<keyword evidence="2 3" id="KW-0808">Transferase</keyword>
<keyword evidence="1" id="KW-0328">Glycosyltransferase</keyword>
<dbReference type="Pfam" id="PF01075">
    <property type="entry name" value="Glyco_transf_9"/>
    <property type="match status" value="1"/>
</dbReference>
<proteinExistence type="predicted"/>
<dbReference type="RefSeq" id="WP_103982905.1">
    <property type="nucleotide sequence ID" value="NZ_FNVS01000005.1"/>
</dbReference>
<dbReference type="CDD" id="cd03789">
    <property type="entry name" value="GT9_LPS_heptosyltransferase"/>
    <property type="match status" value="1"/>
</dbReference>
<dbReference type="SUPFAM" id="SSF53756">
    <property type="entry name" value="UDP-Glycosyltransferase/glycogen phosphorylase"/>
    <property type="match status" value="1"/>
</dbReference>
<comment type="caution">
    <text evidence="3">The sequence shown here is derived from an EMBL/GenBank/DDBJ whole genome shotgun (WGS) entry which is preliminary data.</text>
</comment>
<evidence type="ECO:0000256" key="2">
    <source>
        <dbReference type="ARBA" id="ARBA00022679"/>
    </source>
</evidence>
<dbReference type="PANTHER" id="PTHR30160">
    <property type="entry name" value="TETRAACYLDISACCHARIDE 4'-KINASE-RELATED"/>
    <property type="match status" value="1"/>
</dbReference>
<dbReference type="InterPro" id="IPR051199">
    <property type="entry name" value="LPS_LOS_Heptosyltrfase"/>
</dbReference>
<dbReference type="PANTHER" id="PTHR30160:SF22">
    <property type="entry name" value="LIPOPOLYSACCHARIDE CORE BIOSYNTHESIS PROTEIN"/>
    <property type="match status" value="1"/>
</dbReference>
<dbReference type="Gene3D" id="3.40.50.2000">
    <property type="entry name" value="Glycogen Phosphorylase B"/>
    <property type="match status" value="2"/>
</dbReference>
<evidence type="ECO:0000256" key="1">
    <source>
        <dbReference type="ARBA" id="ARBA00022676"/>
    </source>
</evidence>
<dbReference type="InterPro" id="IPR002201">
    <property type="entry name" value="Glyco_trans_9"/>
</dbReference>
<dbReference type="AlphaFoldDB" id="A0A8G2BVH7"/>
<accession>A0A8G2BVH7</accession>
<keyword evidence="4" id="KW-1185">Reference proteome</keyword>
<gene>
    <name evidence="3" type="ORF">SAMN05444001_105153</name>
</gene>
<dbReference type="GO" id="GO:0005829">
    <property type="term" value="C:cytosol"/>
    <property type="evidence" value="ECO:0007669"/>
    <property type="project" value="TreeGrafter"/>
</dbReference>
<dbReference type="EMBL" id="FNVS01000005">
    <property type="protein sequence ID" value="SEF72682.1"/>
    <property type="molecule type" value="Genomic_DNA"/>
</dbReference>
<dbReference type="GO" id="GO:0008713">
    <property type="term" value="F:ADP-heptose-lipopolysaccharide heptosyltransferase activity"/>
    <property type="evidence" value="ECO:0007669"/>
    <property type="project" value="TreeGrafter"/>
</dbReference>
<dbReference type="GO" id="GO:0009244">
    <property type="term" value="P:lipopolysaccharide core region biosynthetic process"/>
    <property type="evidence" value="ECO:0007669"/>
    <property type="project" value="TreeGrafter"/>
</dbReference>
<organism evidence="3 4">
    <name type="scientific">Parabacteroides chinchillae</name>
    <dbReference type="NCBI Taxonomy" id="871327"/>
    <lineage>
        <taxon>Bacteria</taxon>
        <taxon>Pseudomonadati</taxon>
        <taxon>Bacteroidota</taxon>
        <taxon>Bacteroidia</taxon>
        <taxon>Bacteroidales</taxon>
        <taxon>Tannerellaceae</taxon>
        <taxon>Parabacteroides</taxon>
    </lineage>
</organism>
<sequence length="345" mass="38665">MANVLVIRLSAIGDVAMTVPVIYSAAKSNPADTFTVLTQAFLIPVFMNRPDNVNVIGINTKGSEKTLGGLLKFASALSQYQYDIVLDLHNVIRSIIVRSFFRMKGKSVFVLDKTRKERDRLTSQKDKNLKQLRPVIERYADVFRAAGLNYTESFISLYEQKPADLSGMETIAGVKTGKWIGVAPFAKHRGKIYPVDDMEQVVARLAEQEDITVFLFGAKGYEEAVLEDWAFQYPRLKNVVGRYTLDNELALISQLDLLICMDSANMHFASLVGTRVLSIWGATHPYAGFYGYHQKEQDSIQVDLPCRPCSVFGDKPCFRGDWACLTQIKPEAILTKVFSILDIKG</sequence>
<reference evidence="3 4" key="1">
    <citation type="submission" date="2016-10" db="EMBL/GenBank/DDBJ databases">
        <authorList>
            <person name="Varghese N."/>
            <person name="Submissions S."/>
        </authorList>
    </citation>
    <scope>NUCLEOTIDE SEQUENCE [LARGE SCALE GENOMIC DNA]</scope>
    <source>
        <strain evidence="3 4">DSM 29073</strain>
    </source>
</reference>
<protein>
    <submittedName>
        <fullName evidence="3">ADP-heptose:LPS heptosyltransferase</fullName>
    </submittedName>
</protein>
<dbReference type="Proteomes" id="UP000236725">
    <property type="component" value="Unassembled WGS sequence"/>
</dbReference>
<evidence type="ECO:0000313" key="4">
    <source>
        <dbReference type="Proteomes" id="UP000236725"/>
    </source>
</evidence>
<evidence type="ECO:0000313" key="3">
    <source>
        <dbReference type="EMBL" id="SEF72682.1"/>
    </source>
</evidence>
<name>A0A8G2BVH7_9BACT</name>